<evidence type="ECO:0008006" key="3">
    <source>
        <dbReference type="Google" id="ProtNLM"/>
    </source>
</evidence>
<dbReference type="NCBIfam" id="TIGR02001">
    <property type="entry name" value="gcw_chp"/>
    <property type="match status" value="1"/>
</dbReference>
<organism evidence="1 2">
    <name type="scientific">Abyssibacter profundi</name>
    <dbReference type="NCBI Taxonomy" id="2182787"/>
    <lineage>
        <taxon>Bacteria</taxon>
        <taxon>Pseudomonadati</taxon>
        <taxon>Pseudomonadota</taxon>
        <taxon>Gammaproteobacteria</taxon>
        <taxon>Chromatiales</taxon>
        <taxon>Oceanococcaceae</taxon>
        <taxon>Abyssibacter</taxon>
    </lineage>
</organism>
<name>A0A363UKE7_9GAMM</name>
<sequence>MSGFAVTGLCSAELSMFRSKGRNQMEFKRSILSAAIVGATVFSSTAAAETSVNAGFMSDYLFRGIPQSGGTAAFGGIDYADASGFYAGAWAAQIGFAGGAGGAGSELDLYAGFSGESETLGYDFGAIYYYYSEEDEAVSSANEPDPSNNTFELYGSLSAGMFSLGLYFAPDTYFSFDGEAIGISVGFSAPITDAMTFDVSLQHNSGDGNELILQSLGSTDDSYIDYSIGINAESESGLFMGLSLVGTDIESPNAFGPGDDFEDEMKVIVSGGFAFDI</sequence>
<dbReference type="Pfam" id="PF09694">
    <property type="entry name" value="Gcw_chp"/>
    <property type="match status" value="1"/>
</dbReference>
<dbReference type="Proteomes" id="UP000251800">
    <property type="component" value="Unassembled WGS sequence"/>
</dbReference>
<reference evidence="1 2" key="1">
    <citation type="submission" date="2018-05" db="EMBL/GenBank/DDBJ databases">
        <title>Abyssibacter profundi OUC007T gen. nov., sp. nov, a marine bacterium isolated from seawater of the Mariana Trench.</title>
        <authorList>
            <person name="Zhou S."/>
        </authorList>
    </citation>
    <scope>NUCLEOTIDE SEQUENCE [LARGE SCALE GENOMIC DNA]</scope>
    <source>
        <strain evidence="1 2">OUC007</strain>
    </source>
</reference>
<proteinExistence type="predicted"/>
<gene>
    <name evidence="1" type="ORF">DEH80_08765</name>
</gene>
<keyword evidence="2" id="KW-1185">Reference proteome</keyword>
<evidence type="ECO:0000313" key="2">
    <source>
        <dbReference type="Proteomes" id="UP000251800"/>
    </source>
</evidence>
<dbReference type="OrthoDB" id="9793561at2"/>
<dbReference type="AlphaFoldDB" id="A0A363UKE7"/>
<comment type="caution">
    <text evidence="1">The sequence shown here is derived from an EMBL/GenBank/DDBJ whole genome shotgun (WGS) entry which is preliminary data.</text>
</comment>
<dbReference type="EMBL" id="QEQK01000007">
    <property type="protein sequence ID" value="PWN55909.1"/>
    <property type="molecule type" value="Genomic_DNA"/>
</dbReference>
<accession>A0A363UKE7</accession>
<evidence type="ECO:0000313" key="1">
    <source>
        <dbReference type="EMBL" id="PWN55909.1"/>
    </source>
</evidence>
<dbReference type="InterPro" id="IPR010239">
    <property type="entry name" value="CHP02001"/>
</dbReference>
<protein>
    <recommendedName>
        <fullName evidence="3">Porin</fullName>
    </recommendedName>
</protein>